<keyword evidence="1" id="KW-0472">Membrane</keyword>
<dbReference type="Proteomes" id="UP000563426">
    <property type="component" value="Unassembled WGS sequence"/>
</dbReference>
<keyword evidence="1" id="KW-0812">Transmembrane</keyword>
<gene>
    <name evidence="2" type="ORF">HMI49_42190</name>
</gene>
<evidence type="ECO:0000313" key="3">
    <source>
        <dbReference type="Proteomes" id="UP000563426"/>
    </source>
</evidence>
<evidence type="ECO:0000313" key="2">
    <source>
        <dbReference type="EMBL" id="NOK39794.1"/>
    </source>
</evidence>
<feature type="transmembrane region" description="Helical" evidence="1">
    <location>
        <begin position="166"/>
        <end position="186"/>
    </location>
</feature>
<proteinExistence type="predicted"/>
<comment type="caution">
    <text evidence="2">The sequence shown here is derived from an EMBL/GenBank/DDBJ whole genome shotgun (WGS) entry which is preliminary data.</text>
</comment>
<feature type="transmembrane region" description="Helical" evidence="1">
    <location>
        <begin position="253"/>
        <end position="275"/>
    </location>
</feature>
<feature type="transmembrane region" description="Helical" evidence="1">
    <location>
        <begin position="35"/>
        <end position="56"/>
    </location>
</feature>
<dbReference type="EMBL" id="JABFJV010000595">
    <property type="protein sequence ID" value="NOK39794.1"/>
    <property type="molecule type" value="Genomic_DNA"/>
</dbReference>
<name>A0A7Y4KV92_9BACT</name>
<evidence type="ECO:0000256" key="1">
    <source>
        <dbReference type="SAM" id="Phobius"/>
    </source>
</evidence>
<sequence>MDVPASLLDFSLIQGSALGWRRSLARPRGSASRSLRILVLTLVGWLPLLVLSLLQGGPSVSHAFLRDLGIHVEFLVSLPLLIAAERYIDLSLAAAVRQFLVSELIGPKDLATFEGVARGVMRLRRGAAIEAGLLVASFAVSFMDLPHQANPVWLHSEPGGPRTLAGWWYLVVSMPLIRFLVLRWLWRGILWAGFLFRVSRLPLVLVPTHPDVAGGLGFLGTCQASFALIVLAVSSTLTAQRLSRAPSANFTDYALHLFAFALLSLVVVFAPLAFFSRQLLFAKRRGDHAFSGVAAWHSRRFEQRWFHREPPAGQELLGAPEFSSLVDLGSSFSVARRMRWFPVDIRAAVAVLGAAMAPMVPLLLADRRFIEVLVALAKSVL</sequence>
<feature type="transmembrane region" description="Helical" evidence="1">
    <location>
        <begin position="212"/>
        <end position="233"/>
    </location>
</feature>
<dbReference type="AlphaFoldDB" id="A0A7Y4KV92"/>
<protein>
    <submittedName>
        <fullName evidence="2">Uncharacterized protein</fullName>
    </submittedName>
</protein>
<accession>A0A7Y4KV92</accession>
<feature type="transmembrane region" description="Helical" evidence="1">
    <location>
        <begin position="345"/>
        <end position="364"/>
    </location>
</feature>
<reference evidence="2 3" key="1">
    <citation type="submission" date="2020-05" db="EMBL/GenBank/DDBJ databases">
        <authorList>
            <person name="Whitworth D."/>
        </authorList>
    </citation>
    <scope>NUCLEOTIDE SEQUENCE [LARGE SCALE GENOMIC DNA]</scope>
    <source>
        <strain evidence="2 3">AB043B</strain>
    </source>
</reference>
<organism evidence="2 3">
    <name type="scientific">Corallococcus exercitus</name>
    <dbReference type="NCBI Taxonomy" id="2316736"/>
    <lineage>
        <taxon>Bacteria</taxon>
        <taxon>Pseudomonadati</taxon>
        <taxon>Myxococcota</taxon>
        <taxon>Myxococcia</taxon>
        <taxon>Myxococcales</taxon>
        <taxon>Cystobacterineae</taxon>
        <taxon>Myxococcaceae</taxon>
        <taxon>Corallococcus</taxon>
    </lineage>
</organism>
<feature type="transmembrane region" description="Helical" evidence="1">
    <location>
        <begin position="127"/>
        <end position="146"/>
    </location>
</feature>
<keyword evidence="1" id="KW-1133">Transmembrane helix</keyword>
<keyword evidence="3" id="KW-1185">Reference proteome</keyword>